<feature type="domain" description="C2H2-type" evidence="10">
    <location>
        <begin position="100"/>
        <end position="127"/>
    </location>
</feature>
<dbReference type="PANTHER" id="PTHR24388">
    <property type="entry name" value="ZINC FINGER PROTEIN"/>
    <property type="match status" value="1"/>
</dbReference>
<dbReference type="GO" id="GO:0008270">
    <property type="term" value="F:zinc ion binding"/>
    <property type="evidence" value="ECO:0007669"/>
    <property type="project" value="UniProtKB-KW"/>
</dbReference>
<dbReference type="InterPro" id="IPR050527">
    <property type="entry name" value="Snail/Krueppel_Znf"/>
</dbReference>
<comment type="subcellular location">
    <subcellularLocation>
        <location evidence="2">Nucleus</location>
    </subcellularLocation>
</comment>
<evidence type="ECO:0000256" key="5">
    <source>
        <dbReference type="ARBA" id="ARBA00022771"/>
    </source>
</evidence>
<name>A0A2G9RJR7_AQUCT</name>
<dbReference type="PROSITE" id="PS00028">
    <property type="entry name" value="ZINC_FINGER_C2H2_1"/>
    <property type="match status" value="2"/>
</dbReference>
<keyword evidence="12" id="KW-1185">Reference proteome</keyword>
<keyword evidence="3" id="KW-0479">Metal-binding</keyword>
<dbReference type="GO" id="GO:0000981">
    <property type="term" value="F:DNA-binding transcription factor activity, RNA polymerase II-specific"/>
    <property type="evidence" value="ECO:0007669"/>
    <property type="project" value="TreeGrafter"/>
</dbReference>
<evidence type="ECO:0000256" key="2">
    <source>
        <dbReference type="ARBA" id="ARBA00004123"/>
    </source>
</evidence>
<dbReference type="PANTHER" id="PTHR24388:SF54">
    <property type="entry name" value="PROTEIN ESCARGOT"/>
    <property type="match status" value="1"/>
</dbReference>
<dbReference type="SMART" id="SM00355">
    <property type="entry name" value="ZnF_C2H2"/>
    <property type="match status" value="3"/>
</dbReference>
<dbReference type="InterPro" id="IPR036236">
    <property type="entry name" value="Znf_C2H2_sf"/>
</dbReference>
<sequence>MRRYCTPYERSISIPQYKIMFLTNKDPPGGNPNTQNIHHRPPCPETSMDPSDQGESSHQSHIVSADVHVRFHTADKSSDPSNPKETSLPLEGVHRHEKLFSCSECGKCFSNKGNLNKHKRIHTEYRKSFAKKGNLPEHQRSHTRECPYLCSECGKSFTMNEDLVKHQRIHTSEHNYSCSESGKCITEEKVPLRHKKINFGEGPYSGTENFFNKGNLFKHQKKCGKSFAQKTLLNRHKTIHTGSISIQV</sequence>
<accession>A0A2G9RJR7</accession>
<feature type="domain" description="C2H2-type" evidence="10">
    <location>
        <begin position="217"/>
        <end position="245"/>
    </location>
</feature>
<dbReference type="OrthoDB" id="6077919at2759"/>
<keyword evidence="7" id="KW-0539">Nucleus</keyword>
<protein>
    <recommendedName>
        <fullName evidence="10">C2H2-type domain-containing protein</fullName>
    </recommendedName>
</protein>
<dbReference type="EMBL" id="KV942983">
    <property type="protein sequence ID" value="PIO28005.1"/>
    <property type="molecule type" value="Genomic_DNA"/>
</dbReference>
<comment type="function">
    <text evidence="1">May be involved in transcriptional regulation.</text>
</comment>
<dbReference type="Pfam" id="PF00096">
    <property type="entry name" value="zf-C2H2"/>
    <property type="match status" value="3"/>
</dbReference>
<evidence type="ECO:0000256" key="3">
    <source>
        <dbReference type="ARBA" id="ARBA00022723"/>
    </source>
</evidence>
<dbReference type="Proteomes" id="UP000228934">
    <property type="component" value="Unassembled WGS sequence"/>
</dbReference>
<evidence type="ECO:0000256" key="9">
    <source>
        <dbReference type="SAM" id="MobiDB-lite"/>
    </source>
</evidence>
<evidence type="ECO:0000256" key="8">
    <source>
        <dbReference type="PROSITE-ProRule" id="PRU00042"/>
    </source>
</evidence>
<proteinExistence type="predicted"/>
<feature type="compositionally biased region" description="Polar residues" evidence="9">
    <location>
        <begin position="48"/>
        <end position="61"/>
    </location>
</feature>
<evidence type="ECO:0000259" key="10">
    <source>
        <dbReference type="PROSITE" id="PS50157"/>
    </source>
</evidence>
<reference evidence="12" key="1">
    <citation type="journal article" date="2017" name="Nat. Commun.">
        <title>The North American bullfrog draft genome provides insight into hormonal regulation of long noncoding RNA.</title>
        <authorList>
            <person name="Hammond S.A."/>
            <person name="Warren R.L."/>
            <person name="Vandervalk B.P."/>
            <person name="Kucuk E."/>
            <person name="Khan H."/>
            <person name="Gibb E.A."/>
            <person name="Pandoh P."/>
            <person name="Kirk H."/>
            <person name="Zhao Y."/>
            <person name="Jones M."/>
            <person name="Mungall A.J."/>
            <person name="Coope R."/>
            <person name="Pleasance S."/>
            <person name="Moore R.A."/>
            <person name="Holt R.A."/>
            <person name="Round J.M."/>
            <person name="Ohora S."/>
            <person name="Walle B.V."/>
            <person name="Veldhoen N."/>
            <person name="Helbing C.C."/>
            <person name="Birol I."/>
        </authorList>
    </citation>
    <scope>NUCLEOTIDE SEQUENCE [LARGE SCALE GENOMIC DNA]</scope>
</reference>
<dbReference type="InterPro" id="IPR013087">
    <property type="entry name" value="Znf_C2H2_type"/>
</dbReference>
<dbReference type="FunFam" id="3.30.160.60:FF:002343">
    <property type="entry name" value="Zinc finger protein 33A"/>
    <property type="match status" value="1"/>
</dbReference>
<dbReference type="Gene3D" id="3.30.160.60">
    <property type="entry name" value="Classic Zinc Finger"/>
    <property type="match status" value="4"/>
</dbReference>
<gene>
    <name evidence="11" type="ORF">AB205_0155600</name>
</gene>
<evidence type="ECO:0000313" key="11">
    <source>
        <dbReference type="EMBL" id="PIO28005.1"/>
    </source>
</evidence>
<dbReference type="FunFam" id="3.30.160.60:FF:000936">
    <property type="entry name" value="Zinc finger protein 577"/>
    <property type="match status" value="1"/>
</dbReference>
<evidence type="ECO:0000256" key="1">
    <source>
        <dbReference type="ARBA" id="ARBA00003767"/>
    </source>
</evidence>
<dbReference type="PROSITE" id="PS50157">
    <property type="entry name" value="ZINC_FINGER_C2H2_2"/>
    <property type="match status" value="3"/>
</dbReference>
<keyword evidence="6" id="KW-0862">Zinc</keyword>
<dbReference type="FunFam" id="3.30.160.60:FF:000340">
    <property type="entry name" value="zinc finger protein 473 isoform X1"/>
    <property type="match status" value="1"/>
</dbReference>
<organism evidence="11 12">
    <name type="scientific">Aquarana catesbeiana</name>
    <name type="common">American bullfrog</name>
    <name type="synonym">Rana catesbeiana</name>
    <dbReference type="NCBI Taxonomy" id="8400"/>
    <lineage>
        <taxon>Eukaryota</taxon>
        <taxon>Metazoa</taxon>
        <taxon>Chordata</taxon>
        <taxon>Craniata</taxon>
        <taxon>Vertebrata</taxon>
        <taxon>Euteleostomi</taxon>
        <taxon>Amphibia</taxon>
        <taxon>Batrachia</taxon>
        <taxon>Anura</taxon>
        <taxon>Neobatrachia</taxon>
        <taxon>Ranoidea</taxon>
        <taxon>Ranidae</taxon>
        <taxon>Aquarana</taxon>
    </lineage>
</organism>
<feature type="domain" description="C2H2-type" evidence="10">
    <location>
        <begin position="148"/>
        <end position="175"/>
    </location>
</feature>
<evidence type="ECO:0000313" key="12">
    <source>
        <dbReference type="Proteomes" id="UP000228934"/>
    </source>
</evidence>
<dbReference type="GO" id="GO:0000978">
    <property type="term" value="F:RNA polymerase II cis-regulatory region sequence-specific DNA binding"/>
    <property type="evidence" value="ECO:0007669"/>
    <property type="project" value="TreeGrafter"/>
</dbReference>
<evidence type="ECO:0000256" key="4">
    <source>
        <dbReference type="ARBA" id="ARBA00022737"/>
    </source>
</evidence>
<dbReference type="GO" id="GO:0005634">
    <property type="term" value="C:nucleus"/>
    <property type="evidence" value="ECO:0007669"/>
    <property type="project" value="UniProtKB-SubCell"/>
</dbReference>
<dbReference type="SUPFAM" id="SSF57667">
    <property type="entry name" value="beta-beta-alpha zinc fingers"/>
    <property type="match status" value="3"/>
</dbReference>
<keyword evidence="5 8" id="KW-0863">Zinc-finger</keyword>
<dbReference type="AlphaFoldDB" id="A0A2G9RJR7"/>
<keyword evidence="4" id="KW-0677">Repeat</keyword>
<evidence type="ECO:0000256" key="7">
    <source>
        <dbReference type="ARBA" id="ARBA00023242"/>
    </source>
</evidence>
<evidence type="ECO:0000256" key="6">
    <source>
        <dbReference type="ARBA" id="ARBA00022833"/>
    </source>
</evidence>
<feature type="region of interest" description="Disordered" evidence="9">
    <location>
        <begin position="23"/>
        <end position="61"/>
    </location>
</feature>